<evidence type="ECO:0000313" key="2">
    <source>
        <dbReference type="Proteomes" id="UP001208570"/>
    </source>
</evidence>
<dbReference type="AlphaFoldDB" id="A0AAD9N278"/>
<protein>
    <submittedName>
        <fullName evidence="1">Uncharacterized protein</fullName>
    </submittedName>
</protein>
<keyword evidence="2" id="KW-1185">Reference proteome</keyword>
<feature type="non-terminal residue" evidence="1">
    <location>
        <position position="47"/>
    </location>
</feature>
<dbReference type="Proteomes" id="UP001208570">
    <property type="component" value="Unassembled WGS sequence"/>
</dbReference>
<gene>
    <name evidence="1" type="ORF">LSH36_320g06046</name>
</gene>
<dbReference type="EMBL" id="JAODUP010000320">
    <property type="protein sequence ID" value="KAK2152753.1"/>
    <property type="molecule type" value="Genomic_DNA"/>
</dbReference>
<evidence type="ECO:0000313" key="1">
    <source>
        <dbReference type="EMBL" id="KAK2152753.1"/>
    </source>
</evidence>
<sequence>MKLSEYQNVVEYIHTIGFKPGCIQEIAKCFPSYSLKTLGSIYSQDYQ</sequence>
<proteinExistence type="predicted"/>
<organism evidence="1 2">
    <name type="scientific">Paralvinella palmiformis</name>
    <dbReference type="NCBI Taxonomy" id="53620"/>
    <lineage>
        <taxon>Eukaryota</taxon>
        <taxon>Metazoa</taxon>
        <taxon>Spiralia</taxon>
        <taxon>Lophotrochozoa</taxon>
        <taxon>Annelida</taxon>
        <taxon>Polychaeta</taxon>
        <taxon>Sedentaria</taxon>
        <taxon>Canalipalpata</taxon>
        <taxon>Terebellida</taxon>
        <taxon>Terebelliformia</taxon>
        <taxon>Alvinellidae</taxon>
        <taxon>Paralvinella</taxon>
    </lineage>
</organism>
<name>A0AAD9N278_9ANNE</name>
<comment type="caution">
    <text evidence="1">The sequence shown here is derived from an EMBL/GenBank/DDBJ whole genome shotgun (WGS) entry which is preliminary data.</text>
</comment>
<reference evidence="1" key="1">
    <citation type="journal article" date="2023" name="Mol. Biol. Evol.">
        <title>Third-Generation Sequencing Reveals the Adaptive Role of the Epigenome in Three Deep-Sea Polychaetes.</title>
        <authorList>
            <person name="Perez M."/>
            <person name="Aroh O."/>
            <person name="Sun Y."/>
            <person name="Lan Y."/>
            <person name="Juniper S.K."/>
            <person name="Young C.R."/>
            <person name="Angers B."/>
            <person name="Qian P.Y."/>
        </authorList>
    </citation>
    <scope>NUCLEOTIDE SEQUENCE</scope>
    <source>
        <strain evidence="1">P08H-3</strain>
    </source>
</reference>
<accession>A0AAD9N278</accession>